<name>A0A212J417_9PROT</name>
<dbReference type="EMBL" id="FLUO01000001">
    <property type="protein sequence ID" value="SBV94202.1"/>
    <property type="molecule type" value="Genomic_DNA"/>
</dbReference>
<dbReference type="Pfam" id="PF05069">
    <property type="entry name" value="Phage_tail_S"/>
    <property type="match status" value="1"/>
</dbReference>
<feature type="region of interest" description="Disordered" evidence="1">
    <location>
        <begin position="44"/>
        <end position="67"/>
    </location>
</feature>
<protein>
    <submittedName>
        <fullName evidence="2">Putative Tail completion protein S</fullName>
    </submittedName>
</protein>
<evidence type="ECO:0000256" key="1">
    <source>
        <dbReference type="SAM" id="MobiDB-lite"/>
    </source>
</evidence>
<organism evidence="2">
    <name type="scientific">uncultured Alphaproteobacteria bacterium</name>
    <dbReference type="NCBI Taxonomy" id="91750"/>
    <lineage>
        <taxon>Bacteria</taxon>
        <taxon>Pseudomonadati</taxon>
        <taxon>Pseudomonadota</taxon>
        <taxon>Alphaproteobacteria</taxon>
        <taxon>environmental samples</taxon>
    </lineage>
</organism>
<sequence>MADDPFAPVERWLTSALAALEPGARKALFREIGREVRKRNARRIGRQTGPNGTPWPARKRNSHGKVRSTAKMLQGLRELRRLTVQADANGAKIGYSGRTARLAAVHHFGGVDTVETGGASVKYPARELLGLNSEDLASVRDKLMHALSSGKKGTSAFNGDVRK</sequence>
<gene>
    <name evidence="2" type="ORF">KL86APRO_10482</name>
</gene>
<feature type="compositionally biased region" description="Basic residues" evidence="1">
    <location>
        <begin position="57"/>
        <end position="67"/>
    </location>
</feature>
<dbReference type="InterPro" id="IPR006522">
    <property type="entry name" value="Phage_virion_morphogenesis"/>
</dbReference>
<proteinExistence type="predicted"/>
<reference evidence="2" key="1">
    <citation type="submission" date="2016-04" db="EMBL/GenBank/DDBJ databases">
        <authorList>
            <person name="Evans L.H."/>
            <person name="Alamgir A."/>
            <person name="Owens N."/>
            <person name="Weber N.D."/>
            <person name="Virtaneva K."/>
            <person name="Barbian K."/>
            <person name="Babar A."/>
            <person name="Rosenke K."/>
        </authorList>
    </citation>
    <scope>NUCLEOTIDE SEQUENCE</scope>
    <source>
        <strain evidence="2">86</strain>
    </source>
</reference>
<dbReference type="NCBIfam" id="TIGR01635">
    <property type="entry name" value="tail_comp_S"/>
    <property type="match status" value="1"/>
</dbReference>
<accession>A0A212J417</accession>
<evidence type="ECO:0000313" key="2">
    <source>
        <dbReference type="EMBL" id="SBV94202.1"/>
    </source>
</evidence>
<dbReference type="AlphaFoldDB" id="A0A212J417"/>